<feature type="compositionally biased region" description="Low complexity" evidence="1">
    <location>
        <begin position="170"/>
        <end position="180"/>
    </location>
</feature>
<sequence>MGNKPAKQEREEILVRAMPPLDRAFVRWLARDVRRLHAFAPRNPRAVKPPDHYIEYMRLYGWLDLDTNDPDLAHLVKSGIHYSILIPLTPSYSSSSSSSSLLRLLRGPFHGRRGDEPKPQRRLRAPPLEIVVVVVVVGQEEATLAAAEGHRGAPGDRDPQRRRRGGGGSELESGSFGSERGYTSLRDILSSPRYSSASAAADSPMGGGGGGGGGGSCAEIRISNPLVKQAAYAYLQPTPSMREPSRRRRSRLCRLLLALASCCSSGGAGRGGAAALFGPCFDFLGRLFGR</sequence>
<proteinExistence type="predicted"/>
<gene>
    <name evidence="3" type="ORF">ACMD2_18854</name>
</gene>
<dbReference type="Pfam" id="PF25111">
    <property type="entry name" value="AtTam9"/>
    <property type="match status" value="1"/>
</dbReference>
<reference evidence="3 4" key="1">
    <citation type="journal article" date="2016" name="DNA Res.">
        <title>The draft genome of MD-2 pineapple using hybrid error correction of long reads.</title>
        <authorList>
            <person name="Redwan R.M."/>
            <person name="Saidin A."/>
            <person name="Kumar S.V."/>
        </authorList>
    </citation>
    <scope>NUCLEOTIDE SEQUENCE [LARGE SCALE GENOMIC DNA]</scope>
    <source>
        <strain evidence="4">cv. MD2</strain>
        <tissue evidence="3">Leaf</tissue>
    </source>
</reference>
<protein>
    <submittedName>
        <fullName evidence="3">Uncharacterized protein</fullName>
    </submittedName>
</protein>
<name>A0A199W6S0_ANACO</name>
<feature type="compositionally biased region" description="Basic and acidic residues" evidence="1">
    <location>
        <begin position="148"/>
        <end position="159"/>
    </location>
</feature>
<evidence type="ECO:0000313" key="4">
    <source>
        <dbReference type="Proteomes" id="UP000092600"/>
    </source>
</evidence>
<feature type="region of interest" description="Disordered" evidence="1">
    <location>
        <begin position="145"/>
        <end position="180"/>
    </location>
</feature>
<keyword evidence="2" id="KW-0812">Transmembrane</keyword>
<evidence type="ECO:0000256" key="1">
    <source>
        <dbReference type="SAM" id="MobiDB-lite"/>
    </source>
</evidence>
<evidence type="ECO:0000256" key="2">
    <source>
        <dbReference type="SAM" id="Phobius"/>
    </source>
</evidence>
<dbReference type="PANTHER" id="PTHR34569:SF2">
    <property type="entry name" value="EXPRESSED PROTEIN"/>
    <property type="match status" value="1"/>
</dbReference>
<keyword evidence="2" id="KW-1133">Transmembrane helix</keyword>
<dbReference type="Proteomes" id="UP000092600">
    <property type="component" value="Unassembled WGS sequence"/>
</dbReference>
<organism evidence="3 4">
    <name type="scientific">Ananas comosus</name>
    <name type="common">Pineapple</name>
    <name type="synonym">Ananas ananas</name>
    <dbReference type="NCBI Taxonomy" id="4615"/>
    <lineage>
        <taxon>Eukaryota</taxon>
        <taxon>Viridiplantae</taxon>
        <taxon>Streptophyta</taxon>
        <taxon>Embryophyta</taxon>
        <taxon>Tracheophyta</taxon>
        <taxon>Spermatophyta</taxon>
        <taxon>Magnoliopsida</taxon>
        <taxon>Liliopsida</taxon>
        <taxon>Poales</taxon>
        <taxon>Bromeliaceae</taxon>
        <taxon>Bromelioideae</taxon>
        <taxon>Ananas</taxon>
    </lineage>
</organism>
<accession>A0A199W6S0</accession>
<keyword evidence="2" id="KW-0472">Membrane</keyword>
<dbReference type="PANTHER" id="PTHR34569">
    <property type="entry name" value="EXPRESSED PROTEIN"/>
    <property type="match status" value="1"/>
</dbReference>
<dbReference type="AlphaFoldDB" id="A0A199W6S0"/>
<comment type="caution">
    <text evidence="3">The sequence shown here is derived from an EMBL/GenBank/DDBJ whole genome shotgun (WGS) entry which is preliminary data.</text>
</comment>
<evidence type="ECO:0000313" key="3">
    <source>
        <dbReference type="EMBL" id="OAY84893.1"/>
    </source>
</evidence>
<dbReference type="EMBL" id="LSRQ01000162">
    <property type="protein sequence ID" value="OAY84893.1"/>
    <property type="molecule type" value="Genomic_DNA"/>
</dbReference>
<dbReference type="STRING" id="4615.A0A199W6S0"/>
<feature type="transmembrane region" description="Helical" evidence="2">
    <location>
        <begin position="255"/>
        <end position="277"/>
    </location>
</feature>
<dbReference type="InterPro" id="IPR056895">
    <property type="entry name" value="AtTam9"/>
</dbReference>